<feature type="region of interest" description="Disordered" evidence="4">
    <location>
        <begin position="425"/>
        <end position="510"/>
    </location>
</feature>
<feature type="region of interest" description="Disordered" evidence="4">
    <location>
        <begin position="1"/>
        <end position="22"/>
    </location>
</feature>
<dbReference type="Gene3D" id="3.40.1170.60">
    <property type="match status" value="1"/>
</dbReference>
<dbReference type="AlphaFoldDB" id="A0A8T0A9Y3"/>
<dbReference type="Pfam" id="PF14377">
    <property type="entry name" value="UBM"/>
    <property type="match status" value="2"/>
</dbReference>
<organism evidence="6 7">
    <name type="scientific">Silurus meridionalis</name>
    <name type="common">Southern catfish</name>
    <name type="synonym">Silurus soldatovi meridionalis</name>
    <dbReference type="NCBI Taxonomy" id="175797"/>
    <lineage>
        <taxon>Eukaryota</taxon>
        <taxon>Metazoa</taxon>
        <taxon>Chordata</taxon>
        <taxon>Craniata</taxon>
        <taxon>Vertebrata</taxon>
        <taxon>Euteleostomi</taxon>
        <taxon>Actinopterygii</taxon>
        <taxon>Neopterygii</taxon>
        <taxon>Teleostei</taxon>
        <taxon>Ostariophysi</taxon>
        <taxon>Siluriformes</taxon>
        <taxon>Siluridae</taxon>
        <taxon>Silurus</taxon>
    </lineage>
</organism>
<dbReference type="Gene3D" id="3.30.70.270">
    <property type="match status" value="1"/>
</dbReference>
<feature type="compositionally biased region" description="Pro residues" evidence="4">
    <location>
        <begin position="487"/>
        <end position="504"/>
    </location>
</feature>
<dbReference type="InterPro" id="IPR043128">
    <property type="entry name" value="Rev_trsase/Diguanyl_cyclase"/>
</dbReference>
<feature type="compositionally biased region" description="Low complexity" evidence="4">
    <location>
        <begin position="425"/>
        <end position="438"/>
    </location>
</feature>
<evidence type="ECO:0000313" key="7">
    <source>
        <dbReference type="Proteomes" id="UP000606274"/>
    </source>
</evidence>
<dbReference type="Pfam" id="PF21999">
    <property type="entry name" value="IMS_HHH_1"/>
    <property type="match status" value="1"/>
</dbReference>
<dbReference type="InterPro" id="IPR043502">
    <property type="entry name" value="DNA/RNA_pol_sf"/>
</dbReference>
<dbReference type="Pfam" id="PF00817">
    <property type="entry name" value="IMS"/>
    <property type="match status" value="1"/>
</dbReference>
<dbReference type="PANTHER" id="PTHR46404:SF1">
    <property type="entry name" value="DNA POLYMERASE IOTA"/>
    <property type="match status" value="1"/>
</dbReference>
<evidence type="ECO:0000256" key="2">
    <source>
        <dbReference type="ARBA" id="ARBA00022634"/>
    </source>
</evidence>
<dbReference type="FunFam" id="3.40.1170.60:FF:000006">
    <property type="entry name" value="DNA polymerase iota"/>
    <property type="match status" value="1"/>
</dbReference>
<dbReference type="GO" id="GO:0006281">
    <property type="term" value="P:DNA repair"/>
    <property type="evidence" value="ECO:0007669"/>
    <property type="project" value="InterPro"/>
</dbReference>
<dbReference type="SUPFAM" id="SSF56672">
    <property type="entry name" value="DNA/RNA polymerases"/>
    <property type="match status" value="1"/>
</dbReference>
<feature type="domain" description="UmuC" evidence="5">
    <location>
        <begin position="30"/>
        <end position="240"/>
    </location>
</feature>
<evidence type="ECO:0000256" key="3">
    <source>
        <dbReference type="ARBA" id="ARBA00022679"/>
    </source>
</evidence>
<dbReference type="GO" id="GO:0003887">
    <property type="term" value="F:DNA-directed DNA polymerase activity"/>
    <property type="evidence" value="ECO:0007669"/>
    <property type="project" value="InterPro"/>
</dbReference>
<dbReference type="FunFam" id="3.30.70.270:FF:000013">
    <property type="entry name" value="Polymerase (DNA directed) iota"/>
    <property type="match status" value="1"/>
</dbReference>
<proteinExistence type="inferred from homology"/>
<evidence type="ECO:0000259" key="5">
    <source>
        <dbReference type="PROSITE" id="PS50173"/>
    </source>
</evidence>
<protein>
    <recommendedName>
        <fullName evidence="5">UmuC domain-containing protein</fullName>
    </recommendedName>
</protein>
<dbReference type="EMBL" id="JABFDY010000027">
    <property type="protein sequence ID" value="KAF7687736.1"/>
    <property type="molecule type" value="Genomic_DNA"/>
</dbReference>
<dbReference type="FunFam" id="3.30.1490.100:FF:000003">
    <property type="entry name" value="Polymerase (DNA directed) iota"/>
    <property type="match status" value="1"/>
</dbReference>
<keyword evidence="3" id="KW-0808">Transferase</keyword>
<dbReference type="Proteomes" id="UP000606274">
    <property type="component" value="Unassembled WGS sequence"/>
</dbReference>
<dbReference type="InterPro" id="IPR017961">
    <property type="entry name" value="DNA_pol_Y-fam_little_finger"/>
</dbReference>
<accession>A0A8T0A9Y3</accession>
<feature type="compositionally biased region" description="Low complexity" evidence="4">
    <location>
        <begin position="450"/>
        <end position="473"/>
    </location>
</feature>
<evidence type="ECO:0000313" key="6">
    <source>
        <dbReference type="EMBL" id="KAF7687736.1"/>
    </source>
</evidence>
<keyword evidence="2" id="KW-0237">DNA synthesis</keyword>
<dbReference type="Gene3D" id="1.10.150.20">
    <property type="entry name" value="5' to 3' exonuclease, C-terminal subdomain"/>
    <property type="match status" value="1"/>
</dbReference>
<dbReference type="InterPro" id="IPR025527">
    <property type="entry name" value="HUWE1/Rev1_UBM"/>
</dbReference>
<dbReference type="PROSITE" id="PS50173">
    <property type="entry name" value="UMUC"/>
    <property type="match status" value="1"/>
</dbReference>
<keyword evidence="7" id="KW-1185">Reference proteome</keyword>
<dbReference type="GO" id="GO:0019985">
    <property type="term" value="P:translesion synthesis"/>
    <property type="evidence" value="ECO:0007669"/>
    <property type="project" value="TreeGrafter"/>
</dbReference>
<dbReference type="GO" id="GO:0003684">
    <property type="term" value="F:damaged DNA binding"/>
    <property type="evidence" value="ECO:0007669"/>
    <property type="project" value="InterPro"/>
</dbReference>
<name>A0A8T0A9Y3_SILME</name>
<dbReference type="Gene3D" id="6.10.250.1630">
    <property type="match status" value="2"/>
</dbReference>
<dbReference type="PANTHER" id="PTHR46404">
    <property type="entry name" value="DNA POLYMERASE IOTA"/>
    <property type="match status" value="1"/>
</dbReference>
<dbReference type="Gene3D" id="3.30.1490.100">
    <property type="entry name" value="DNA polymerase, Y-family, little finger domain"/>
    <property type="match status" value="1"/>
</dbReference>
<evidence type="ECO:0000256" key="4">
    <source>
        <dbReference type="SAM" id="MobiDB-lite"/>
    </source>
</evidence>
<evidence type="ECO:0000256" key="1">
    <source>
        <dbReference type="ARBA" id="ARBA00010945"/>
    </source>
</evidence>
<dbReference type="Pfam" id="PF11799">
    <property type="entry name" value="IMS_C"/>
    <property type="match status" value="1"/>
</dbReference>
<feature type="compositionally biased region" description="Polar residues" evidence="4">
    <location>
        <begin position="474"/>
        <end position="486"/>
    </location>
</feature>
<sequence>MEGHEEEDRDWDTLDTGSPGEGVEEDPRVILHFDMDCFYAQVEMIRNPSLSSKPLGVQQKYLVVTCNYVARARGVAKLMSVKEALEKCPDLVLVRGEDLTFYREISYKVTELLMSYCPMVERLGLDENFMDVTELVESRRKNMDVSQLSFVGHVYGHDVQDVPVQSHVSLAVGSVIASELREALFSRLGMTSCAGVAHSKLLAKLVSGTFKPNQQTTLLPHSVQQLLLGLSAASKVPGVGYRTAERLKVLGVCSVRDLQHVPLRQLVCEFGEVNAKRLQSLAHGVDLTPVTPAGPPQSLSDEDSFKKISTLCEAQSKITELLLSLTHRMHKDGRLPQTLRLTLRRSSAPSRWFSRESRQSPIPSHIAHRIINGSPEAVPQLVAIAIKLLQKLVDVREPFHLTLLNVCFTNLQARTSTRNSISSFFTSTPTHTSTNSFTQPQALCGSMNPSNSRQSSSSLSSTSSSSTSSSSSSPYFQQPIKSSSTLPPIPEPSDPRAVPSPPLPTDVDPDVFRALPQHIQEELMSSFQKGPVVEMEECQSGSAPPTAHADDLITQCQGEAENPGDVSATAEVPEVPPDVDPFVFSQLPVDMQAELLTEWRRSKLTLKISQKHTSRRTTTSTKRPVAKRSHSSSLLQYFKPSSDKPS</sequence>
<comment type="similarity">
    <text evidence="1">Belongs to the DNA polymerase type-Y family.</text>
</comment>
<comment type="caution">
    <text evidence="6">The sequence shown here is derived from an EMBL/GenBank/DDBJ whole genome shotgun (WGS) entry which is preliminary data.</text>
</comment>
<dbReference type="InterPro" id="IPR001126">
    <property type="entry name" value="UmuC"/>
</dbReference>
<dbReference type="InterPro" id="IPR036775">
    <property type="entry name" value="DNA_pol_Y-fam_lit_finger_sf"/>
</dbReference>
<dbReference type="SUPFAM" id="SSF100879">
    <property type="entry name" value="Lesion bypass DNA polymerase (Y-family), little finger domain"/>
    <property type="match status" value="1"/>
</dbReference>
<dbReference type="InterPro" id="IPR053848">
    <property type="entry name" value="IMS_HHH_1"/>
</dbReference>
<feature type="region of interest" description="Disordered" evidence="4">
    <location>
        <begin position="606"/>
        <end position="646"/>
    </location>
</feature>
<dbReference type="PIRSF" id="PIRSF036603">
    <property type="entry name" value="DPol_eta"/>
    <property type="match status" value="1"/>
</dbReference>
<feature type="compositionally biased region" description="Acidic residues" evidence="4">
    <location>
        <begin position="1"/>
        <end position="10"/>
    </location>
</feature>
<reference evidence="6" key="1">
    <citation type="submission" date="2020-08" db="EMBL/GenBank/DDBJ databases">
        <title>Chromosome-level assembly of Southern catfish (Silurus meridionalis) provides insights into visual adaptation to the nocturnal and benthic lifestyles.</title>
        <authorList>
            <person name="Zhang Y."/>
            <person name="Wang D."/>
            <person name="Peng Z."/>
        </authorList>
    </citation>
    <scope>NUCLEOTIDE SEQUENCE</scope>
    <source>
        <strain evidence="6">SWU-2019-XX</strain>
        <tissue evidence="6">Muscle</tissue>
    </source>
</reference>
<dbReference type="OrthoDB" id="447129at2759"/>
<gene>
    <name evidence="6" type="ORF">HF521_014964</name>
</gene>